<accession>A0AAD4BX63</accession>
<name>A0AAD4BX63_BOLED</name>
<gene>
    <name evidence="2" type="ORF">L210DRAFT_3503159</name>
</gene>
<evidence type="ECO:0000313" key="2">
    <source>
        <dbReference type="EMBL" id="KAF8442113.1"/>
    </source>
</evidence>
<organism evidence="2 3">
    <name type="scientific">Boletus edulis BED1</name>
    <dbReference type="NCBI Taxonomy" id="1328754"/>
    <lineage>
        <taxon>Eukaryota</taxon>
        <taxon>Fungi</taxon>
        <taxon>Dikarya</taxon>
        <taxon>Basidiomycota</taxon>
        <taxon>Agaricomycotina</taxon>
        <taxon>Agaricomycetes</taxon>
        <taxon>Agaricomycetidae</taxon>
        <taxon>Boletales</taxon>
        <taxon>Boletineae</taxon>
        <taxon>Boletaceae</taxon>
        <taxon>Boletoideae</taxon>
        <taxon>Boletus</taxon>
    </lineage>
</organism>
<proteinExistence type="predicted"/>
<keyword evidence="3" id="KW-1185">Reference proteome</keyword>
<sequence>MDFFSQLNYRYPGASNATRLHGSQQPHAPVPLVQSIQDQAHPGDVYARSGTRRIPHLDVAASHELGPQQQNTIPGVRGVIHSEPHPPMRLYSMDESMNLSDQYIPSSSDKITCADHRPLDRIFGNLHPLSGLSQATSGPLHPSQNVPPRGQPQHTSVLTYALPTKPQLDGVIQIPLLAVDNQISGTGLVVNFRCSDWGIGILVEGIPMSDLLHSNVSPLEDPHERVLDGFGFTNLRFNILWPNYPPFVKVMSAFGRDGKPMTRAELGYEVSLAFAEFIFLITSRSIPSAQPGPYAIALSPGSSSPGITFEKLHLITVRNTSRGEWMAEIRAVLVP</sequence>
<evidence type="ECO:0000313" key="3">
    <source>
        <dbReference type="Proteomes" id="UP001194468"/>
    </source>
</evidence>
<comment type="caution">
    <text evidence="2">The sequence shown here is derived from an EMBL/GenBank/DDBJ whole genome shotgun (WGS) entry which is preliminary data.</text>
</comment>
<dbReference type="EMBL" id="WHUW01000009">
    <property type="protein sequence ID" value="KAF8442113.1"/>
    <property type="molecule type" value="Genomic_DNA"/>
</dbReference>
<protein>
    <submittedName>
        <fullName evidence="2">Uncharacterized protein</fullName>
    </submittedName>
</protein>
<reference evidence="2" key="1">
    <citation type="submission" date="2019-10" db="EMBL/GenBank/DDBJ databases">
        <authorList>
            <consortium name="DOE Joint Genome Institute"/>
            <person name="Kuo A."/>
            <person name="Miyauchi S."/>
            <person name="Kiss E."/>
            <person name="Drula E."/>
            <person name="Kohler A."/>
            <person name="Sanchez-Garcia M."/>
            <person name="Andreopoulos B."/>
            <person name="Barry K.W."/>
            <person name="Bonito G."/>
            <person name="Buee M."/>
            <person name="Carver A."/>
            <person name="Chen C."/>
            <person name="Cichocki N."/>
            <person name="Clum A."/>
            <person name="Culley D."/>
            <person name="Crous P.W."/>
            <person name="Fauchery L."/>
            <person name="Girlanda M."/>
            <person name="Hayes R."/>
            <person name="Keri Z."/>
            <person name="LaButti K."/>
            <person name="Lipzen A."/>
            <person name="Lombard V."/>
            <person name="Magnuson J."/>
            <person name="Maillard F."/>
            <person name="Morin E."/>
            <person name="Murat C."/>
            <person name="Nolan M."/>
            <person name="Ohm R."/>
            <person name="Pangilinan J."/>
            <person name="Pereira M."/>
            <person name="Perotto S."/>
            <person name="Peter M."/>
            <person name="Riley R."/>
            <person name="Sitrit Y."/>
            <person name="Stielow B."/>
            <person name="Szollosi G."/>
            <person name="Zifcakova L."/>
            <person name="Stursova M."/>
            <person name="Spatafora J.W."/>
            <person name="Tedersoo L."/>
            <person name="Vaario L.-M."/>
            <person name="Yamada A."/>
            <person name="Yan M."/>
            <person name="Wang P."/>
            <person name="Xu J."/>
            <person name="Bruns T."/>
            <person name="Baldrian P."/>
            <person name="Vilgalys R."/>
            <person name="Henrissat B."/>
            <person name="Grigoriev I.V."/>
            <person name="Hibbett D."/>
            <person name="Nagy L.G."/>
            <person name="Martin F.M."/>
        </authorList>
    </citation>
    <scope>NUCLEOTIDE SEQUENCE</scope>
    <source>
        <strain evidence="2">BED1</strain>
    </source>
</reference>
<feature type="region of interest" description="Disordered" evidence="1">
    <location>
        <begin position="133"/>
        <end position="153"/>
    </location>
</feature>
<reference evidence="2" key="2">
    <citation type="journal article" date="2020" name="Nat. Commun.">
        <title>Large-scale genome sequencing of mycorrhizal fungi provides insights into the early evolution of symbiotic traits.</title>
        <authorList>
            <person name="Miyauchi S."/>
            <person name="Kiss E."/>
            <person name="Kuo A."/>
            <person name="Drula E."/>
            <person name="Kohler A."/>
            <person name="Sanchez-Garcia M."/>
            <person name="Morin E."/>
            <person name="Andreopoulos B."/>
            <person name="Barry K.W."/>
            <person name="Bonito G."/>
            <person name="Buee M."/>
            <person name="Carver A."/>
            <person name="Chen C."/>
            <person name="Cichocki N."/>
            <person name="Clum A."/>
            <person name="Culley D."/>
            <person name="Crous P.W."/>
            <person name="Fauchery L."/>
            <person name="Girlanda M."/>
            <person name="Hayes R.D."/>
            <person name="Keri Z."/>
            <person name="LaButti K."/>
            <person name="Lipzen A."/>
            <person name="Lombard V."/>
            <person name="Magnuson J."/>
            <person name="Maillard F."/>
            <person name="Murat C."/>
            <person name="Nolan M."/>
            <person name="Ohm R.A."/>
            <person name="Pangilinan J."/>
            <person name="Pereira M.F."/>
            <person name="Perotto S."/>
            <person name="Peter M."/>
            <person name="Pfister S."/>
            <person name="Riley R."/>
            <person name="Sitrit Y."/>
            <person name="Stielow J.B."/>
            <person name="Szollosi G."/>
            <person name="Zifcakova L."/>
            <person name="Stursova M."/>
            <person name="Spatafora J.W."/>
            <person name="Tedersoo L."/>
            <person name="Vaario L.M."/>
            <person name="Yamada A."/>
            <person name="Yan M."/>
            <person name="Wang P."/>
            <person name="Xu J."/>
            <person name="Bruns T."/>
            <person name="Baldrian P."/>
            <person name="Vilgalys R."/>
            <person name="Dunand C."/>
            <person name="Henrissat B."/>
            <person name="Grigoriev I.V."/>
            <person name="Hibbett D."/>
            <person name="Nagy L.G."/>
            <person name="Martin F.M."/>
        </authorList>
    </citation>
    <scope>NUCLEOTIDE SEQUENCE</scope>
    <source>
        <strain evidence="2">BED1</strain>
    </source>
</reference>
<evidence type="ECO:0000256" key="1">
    <source>
        <dbReference type="SAM" id="MobiDB-lite"/>
    </source>
</evidence>
<dbReference type="Proteomes" id="UP001194468">
    <property type="component" value="Unassembled WGS sequence"/>
</dbReference>
<dbReference type="AlphaFoldDB" id="A0AAD4BX63"/>